<dbReference type="RefSeq" id="WP_226538539.1">
    <property type="nucleotide sequence ID" value="NZ_CP129013.1"/>
</dbReference>
<name>A0ABY9JZG5_9BACI</name>
<sequence>MPYIINEVDLYRKNKIKKVSVLVNNGRFDQINNSLSNYQFVQMNGKDYVMTPGHVFFDFILTSKDSFPAFKTFFLESIINKGCTTVIPIIPVNRLRDLGQQFKKYRHLMINAPVDFCFGIKISYQTLTEQLIYKCHHQKCKVIFVNVNHSKQLDTIPWGFIQHATSFYTIPIIPLLDDTSISSMEKRKIQTKWKKITKAHRIVTSIRKIEEGVPIREDLLMKLGLNPIRGDVRVGANVDYNLYSSETKKAIVEQNGELNYDKHIPLITVHNGRVIKAGKEKFLFVGSGRELREVVPSRFKNNNYI</sequence>
<proteinExistence type="predicted"/>
<evidence type="ECO:0000313" key="2">
    <source>
        <dbReference type="Proteomes" id="UP001197974"/>
    </source>
</evidence>
<dbReference type="EMBL" id="CP129013">
    <property type="protein sequence ID" value="WLR43728.1"/>
    <property type="molecule type" value="Genomic_DNA"/>
</dbReference>
<accession>A0ABY9JZG5</accession>
<protein>
    <submittedName>
        <fullName evidence="1">Uncharacterized protein</fullName>
    </submittedName>
</protein>
<dbReference type="Proteomes" id="UP001197974">
    <property type="component" value="Chromosome"/>
</dbReference>
<evidence type="ECO:0000313" key="1">
    <source>
        <dbReference type="EMBL" id="WLR43728.1"/>
    </source>
</evidence>
<organism evidence="1 2">
    <name type="scientific">Bacillus carboniphilus</name>
    <dbReference type="NCBI Taxonomy" id="86663"/>
    <lineage>
        <taxon>Bacteria</taxon>
        <taxon>Bacillati</taxon>
        <taxon>Bacillota</taxon>
        <taxon>Bacilli</taxon>
        <taxon>Bacillales</taxon>
        <taxon>Bacillaceae</taxon>
        <taxon>Bacillus</taxon>
    </lineage>
</organism>
<reference evidence="1 2" key="1">
    <citation type="submission" date="2023-06" db="EMBL/GenBank/DDBJ databases">
        <title>Five Gram-positive bacteria isolated from mangrove sediments in Shenzhen, Guangdong, China.</title>
        <authorList>
            <person name="Yu S."/>
            <person name="Zheng W."/>
            <person name="Huang Y."/>
        </authorList>
    </citation>
    <scope>NUCLEOTIDE SEQUENCE [LARGE SCALE GENOMIC DNA]</scope>
    <source>
        <strain evidence="1 2">SaN35-3</strain>
    </source>
</reference>
<keyword evidence="2" id="KW-1185">Reference proteome</keyword>
<gene>
    <name evidence="1" type="ORF">LC087_06225</name>
</gene>